<protein>
    <recommendedName>
        <fullName evidence="4">DUF3094 family protein</fullName>
    </recommendedName>
</protein>
<dbReference type="AlphaFoldDB" id="A0A7X5UB91"/>
<evidence type="ECO:0000313" key="3">
    <source>
        <dbReference type="Proteomes" id="UP000490980"/>
    </source>
</evidence>
<feature type="transmembrane region" description="Helical" evidence="1">
    <location>
        <begin position="33"/>
        <end position="55"/>
    </location>
</feature>
<evidence type="ECO:0000256" key="1">
    <source>
        <dbReference type="SAM" id="Phobius"/>
    </source>
</evidence>
<dbReference type="EMBL" id="JAARLZ010000006">
    <property type="protein sequence ID" value="NII07346.1"/>
    <property type="molecule type" value="Genomic_DNA"/>
</dbReference>
<organism evidence="2 3">
    <name type="scientific">Luteibacter anthropi</name>
    <dbReference type="NCBI Taxonomy" id="564369"/>
    <lineage>
        <taxon>Bacteria</taxon>
        <taxon>Pseudomonadati</taxon>
        <taxon>Pseudomonadota</taxon>
        <taxon>Gammaproteobacteria</taxon>
        <taxon>Lysobacterales</taxon>
        <taxon>Rhodanobacteraceae</taxon>
        <taxon>Luteibacter</taxon>
    </lineage>
</organism>
<keyword evidence="1" id="KW-0472">Membrane</keyword>
<evidence type="ECO:0008006" key="4">
    <source>
        <dbReference type="Google" id="ProtNLM"/>
    </source>
</evidence>
<dbReference type="Proteomes" id="UP000490980">
    <property type="component" value="Unassembled WGS sequence"/>
</dbReference>
<sequence>MKRLDQLRIPDEWGISMLAHVRTSKPPRRLPRWLYYLLVTAFTALIAAGALKQYFTQT</sequence>
<keyword evidence="1" id="KW-1133">Transmembrane helix</keyword>
<dbReference type="RefSeq" id="WP_166949136.1">
    <property type="nucleotide sequence ID" value="NZ_CP077072.1"/>
</dbReference>
<evidence type="ECO:0000313" key="2">
    <source>
        <dbReference type="EMBL" id="NII07346.1"/>
    </source>
</evidence>
<name>A0A7X5UB91_9GAMM</name>
<keyword evidence="1" id="KW-0812">Transmembrane</keyword>
<comment type="caution">
    <text evidence="2">The sequence shown here is derived from an EMBL/GenBank/DDBJ whole genome shotgun (WGS) entry which is preliminary data.</text>
</comment>
<reference evidence="2 3" key="1">
    <citation type="submission" date="2020-03" db="EMBL/GenBank/DDBJ databases">
        <authorList>
            <person name="Lai Q."/>
        </authorList>
    </citation>
    <scope>NUCLEOTIDE SEQUENCE [LARGE SCALE GENOMIC DNA]</scope>
    <source>
        <strain evidence="2 3">CCUG 25036</strain>
    </source>
</reference>
<proteinExistence type="predicted"/>
<gene>
    <name evidence="2" type="ORF">HBF25_13230</name>
</gene>
<accession>A0A7X5UB91</accession>
<keyword evidence="3" id="KW-1185">Reference proteome</keyword>